<dbReference type="Gene3D" id="3.40.50.150">
    <property type="entry name" value="Vaccinia Virus protein VP39"/>
    <property type="match status" value="1"/>
</dbReference>
<dbReference type="EMBL" id="KZ352569">
    <property type="protein sequence ID" value="PIO62101.1"/>
    <property type="molecule type" value="Genomic_DNA"/>
</dbReference>
<reference evidence="1 2" key="1">
    <citation type="submission" date="2015-09" db="EMBL/GenBank/DDBJ databases">
        <title>Draft genome of the parasitic nematode Teladorsagia circumcincta isolate WARC Sus (inbred).</title>
        <authorList>
            <person name="Mitreva M."/>
        </authorList>
    </citation>
    <scope>NUCLEOTIDE SEQUENCE [LARGE SCALE GENOMIC DNA]</scope>
    <source>
        <strain evidence="1 2">S</strain>
    </source>
</reference>
<proteinExistence type="predicted"/>
<dbReference type="OrthoDB" id="429597at2759"/>
<evidence type="ECO:0000313" key="2">
    <source>
        <dbReference type="Proteomes" id="UP000230423"/>
    </source>
</evidence>
<sequence length="240" mass="27270">MVLTRSNVAVKWDDDYVASLVHNGCFHLVTADGSLYAQDAPGEQESKTLPLLESELRIAQQLLANGGSLIVKAEVGIYRDHVFREFHKRALTSYIANPLRESHLNQEVIERPWMEMFGQNYVENLRQICDERSAVQFLKNFHQSDVMTEHETIGNVEVEFAENELEFLEWPLQALLDVKVIVAAPPIVQTLHSLFAPPGLLRSLLMWRPKNYSEDIPTSLESYLSVLSSAVLSEMGEQFL</sequence>
<organism evidence="1 2">
    <name type="scientific">Teladorsagia circumcincta</name>
    <name type="common">Brown stomach worm</name>
    <name type="synonym">Ostertagia circumcincta</name>
    <dbReference type="NCBI Taxonomy" id="45464"/>
    <lineage>
        <taxon>Eukaryota</taxon>
        <taxon>Metazoa</taxon>
        <taxon>Ecdysozoa</taxon>
        <taxon>Nematoda</taxon>
        <taxon>Chromadorea</taxon>
        <taxon>Rhabditida</taxon>
        <taxon>Rhabditina</taxon>
        <taxon>Rhabditomorpha</taxon>
        <taxon>Strongyloidea</taxon>
        <taxon>Trichostrongylidae</taxon>
        <taxon>Teladorsagia</taxon>
    </lineage>
</organism>
<accession>A0A2G9TVQ0</accession>
<dbReference type="AlphaFoldDB" id="A0A2G9TVQ0"/>
<evidence type="ECO:0000313" key="1">
    <source>
        <dbReference type="EMBL" id="PIO62101.1"/>
    </source>
</evidence>
<dbReference type="Proteomes" id="UP000230423">
    <property type="component" value="Unassembled WGS sequence"/>
</dbReference>
<dbReference type="InterPro" id="IPR029063">
    <property type="entry name" value="SAM-dependent_MTases_sf"/>
</dbReference>
<name>A0A2G9TVQ0_TELCI</name>
<keyword evidence="2" id="KW-1185">Reference proteome</keyword>
<protein>
    <submittedName>
        <fullName evidence="1">Uncharacterized protein</fullName>
    </submittedName>
</protein>
<gene>
    <name evidence="1" type="ORF">TELCIR_16357</name>
</gene>